<accession>A0A8A4Z996</accession>
<evidence type="ECO:0000256" key="1">
    <source>
        <dbReference type="ARBA" id="ARBA00023172"/>
    </source>
</evidence>
<evidence type="ECO:0000313" key="3">
    <source>
        <dbReference type="EMBL" id="QTE28434.1"/>
    </source>
</evidence>
<evidence type="ECO:0000313" key="4">
    <source>
        <dbReference type="Proteomes" id="UP000663937"/>
    </source>
</evidence>
<dbReference type="PANTHER" id="PTHR10948:SF23">
    <property type="entry name" value="TRANSPOSASE INSI FOR INSERTION SEQUENCE ELEMENT IS30A-RELATED"/>
    <property type="match status" value="1"/>
</dbReference>
<dbReference type="GO" id="GO:0015074">
    <property type="term" value="P:DNA integration"/>
    <property type="evidence" value="ECO:0007669"/>
    <property type="project" value="InterPro"/>
</dbReference>
<dbReference type="GO" id="GO:0004803">
    <property type="term" value="F:transposase activity"/>
    <property type="evidence" value="ECO:0007669"/>
    <property type="project" value="TreeGrafter"/>
</dbReference>
<dbReference type="GO" id="GO:0006310">
    <property type="term" value="P:DNA recombination"/>
    <property type="evidence" value="ECO:0007669"/>
    <property type="project" value="UniProtKB-KW"/>
</dbReference>
<evidence type="ECO:0000259" key="2">
    <source>
        <dbReference type="PROSITE" id="PS50994"/>
    </source>
</evidence>
<dbReference type="InterPro" id="IPR036397">
    <property type="entry name" value="RNaseH_sf"/>
</dbReference>
<dbReference type="PANTHER" id="PTHR10948">
    <property type="entry name" value="TRANSPOSASE"/>
    <property type="match status" value="1"/>
</dbReference>
<dbReference type="RefSeq" id="WP_227422670.1">
    <property type="nucleotide sequence ID" value="NZ_CP071868.1"/>
</dbReference>
<reference evidence="3" key="1">
    <citation type="submission" date="2021-03" db="EMBL/GenBank/DDBJ databases">
        <title>Pengzhenrongella sicca gen. nov., sp. nov., a new member of suborder Micrococcineae isolated from High-Arctic tundra soil.</title>
        <authorList>
            <person name="Peng F."/>
        </authorList>
    </citation>
    <scope>NUCLEOTIDE SEQUENCE</scope>
    <source>
        <strain evidence="3">LRZ-2</strain>
    </source>
</reference>
<dbReference type="InterPro" id="IPR053392">
    <property type="entry name" value="Transposase_IS30-like"/>
</dbReference>
<dbReference type="InterPro" id="IPR001584">
    <property type="entry name" value="Integrase_cat-core"/>
</dbReference>
<dbReference type="PROSITE" id="PS50994">
    <property type="entry name" value="INTEGRASE"/>
    <property type="match status" value="1"/>
</dbReference>
<dbReference type="EMBL" id="CP071868">
    <property type="protein sequence ID" value="QTE28434.1"/>
    <property type="molecule type" value="Genomic_DNA"/>
</dbReference>
<keyword evidence="4" id="KW-1185">Reference proteome</keyword>
<dbReference type="InterPro" id="IPR051917">
    <property type="entry name" value="Transposase-Integrase"/>
</dbReference>
<dbReference type="GO" id="GO:0005829">
    <property type="term" value="C:cytosol"/>
    <property type="evidence" value="ECO:0007669"/>
    <property type="project" value="TreeGrafter"/>
</dbReference>
<sequence>MPSGTTGQASPIRAADPPFVDLVCGGLSVEAASARVGAVGATGFRWWAQAGGMELRSGRLGGLADPGPRTDRDANERMVTLADRGMIEMGRRTGMSYASIGQAIGRDKSVVWREVKRNAGPDGAYYASLAHARAHQARRRPKPLKLVANAPLCAQIAAWMDVGWSPKLISSMLALTFADDQGMQVSHETIYRALYVQSRGNLRADLAKKLSLQRKKRVPHTADRHKSSPYKEAFKISDRPAEVEDRAIPGHWEGDLIIGCNGTAIGTLVERSTRFTILLHLPDDHSAGAVAAAMIREMSSLPEHLRRSITWDRGTELAHYAQIQTALDATLYFCNPHSPWQRGTNENTNRLLRFWFEKGSDLAIHTPADLHRVAATLNRRPRPTLDLQTPADRLNQLLLAA</sequence>
<dbReference type="GO" id="GO:0003676">
    <property type="term" value="F:nucleic acid binding"/>
    <property type="evidence" value="ECO:0007669"/>
    <property type="project" value="InterPro"/>
</dbReference>
<dbReference type="AlphaFoldDB" id="A0A8A4Z996"/>
<dbReference type="GO" id="GO:0032196">
    <property type="term" value="P:transposition"/>
    <property type="evidence" value="ECO:0007669"/>
    <property type="project" value="TreeGrafter"/>
</dbReference>
<gene>
    <name evidence="3" type="ORF">J4E96_13745</name>
</gene>
<dbReference type="Pfam" id="PF00665">
    <property type="entry name" value="rve"/>
    <property type="match status" value="1"/>
</dbReference>
<name>A0A8A4Z996_9MICO</name>
<dbReference type="InterPro" id="IPR025246">
    <property type="entry name" value="IS30-like_HTH"/>
</dbReference>
<organism evidence="3 4">
    <name type="scientific">Pengzhenrongella sicca</name>
    <dbReference type="NCBI Taxonomy" id="2819238"/>
    <lineage>
        <taxon>Bacteria</taxon>
        <taxon>Bacillati</taxon>
        <taxon>Actinomycetota</taxon>
        <taxon>Actinomycetes</taxon>
        <taxon>Micrococcales</taxon>
        <taxon>Pengzhenrongella</taxon>
    </lineage>
</organism>
<dbReference type="Pfam" id="PF13936">
    <property type="entry name" value="HTH_38"/>
    <property type="match status" value="1"/>
</dbReference>
<proteinExistence type="predicted"/>
<protein>
    <submittedName>
        <fullName evidence="3">IS30 family transposase</fullName>
    </submittedName>
</protein>
<dbReference type="Proteomes" id="UP000663937">
    <property type="component" value="Chromosome"/>
</dbReference>
<dbReference type="KEGG" id="psic:J4E96_13745"/>
<feature type="domain" description="Integrase catalytic" evidence="2">
    <location>
        <begin position="236"/>
        <end position="398"/>
    </location>
</feature>
<dbReference type="Gene3D" id="3.30.420.10">
    <property type="entry name" value="Ribonuclease H-like superfamily/Ribonuclease H"/>
    <property type="match status" value="1"/>
</dbReference>
<dbReference type="NCBIfam" id="NF033563">
    <property type="entry name" value="transpos_IS30"/>
    <property type="match status" value="1"/>
</dbReference>
<keyword evidence="1" id="KW-0233">DNA recombination</keyword>
<dbReference type="SUPFAM" id="SSF53098">
    <property type="entry name" value="Ribonuclease H-like"/>
    <property type="match status" value="1"/>
</dbReference>
<dbReference type="InterPro" id="IPR012337">
    <property type="entry name" value="RNaseH-like_sf"/>
</dbReference>